<comment type="caution">
    <text evidence="2">The sequence shown here is derived from an EMBL/GenBank/DDBJ whole genome shotgun (WGS) entry which is preliminary data.</text>
</comment>
<dbReference type="EMBL" id="JAVHJL010000005">
    <property type="protein sequence ID" value="KAK6503686.1"/>
    <property type="molecule type" value="Genomic_DNA"/>
</dbReference>
<keyword evidence="3" id="KW-1185">Reference proteome</keyword>
<feature type="compositionally biased region" description="Pro residues" evidence="1">
    <location>
        <begin position="27"/>
        <end position="44"/>
    </location>
</feature>
<dbReference type="Proteomes" id="UP001370758">
    <property type="component" value="Unassembled WGS sequence"/>
</dbReference>
<evidence type="ECO:0000313" key="3">
    <source>
        <dbReference type="Proteomes" id="UP001370758"/>
    </source>
</evidence>
<gene>
    <name evidence="2" type="ORF">TWF481_008689</name>
</gene>
<sequence>MLRRIITTTKMDDLASMGFTAFGKSKPTPPIHSSPNPTTLPPRPQFQQNQNQNQGRGRGRGRGHNHRGNFRGGPQRSFHTNQRGGSHGRHHHPYPPRTDRETPTEQYHSPSFGEGLYKPSMNENPWSSLLQTQGTTSTTNNTNTWQLDQEERAEDGGGWNKDEINLDD</sequence>
<reference evidence="2 3" key="1">
    <citation type="submission" date="2023-08" db="EMBL/GenBank/DDBJ databases">
        <authorList>
            <person name="Palmer J.M."/>
        </authorList>
    </citation>
    <scope>NUCLEOTIDE SEQUENCE [LARGE SCALE GENOMIC DNA]</scope>
    <source>
        <strain evidence="2 3">TWF481</strain>
    </source>
</reference>
<feature type="compositionally biased region" description="Low complexity" evidence="1">
    <location>
        <begin position="45"/>
        <end position="55"/>
    </location>
</feature>
<dbReference type="AlphaFoldDB" id="A0AAV9W8V1"/>
<evidence type="ECO:0000313" key="2">
    <source>
        <dbReference type="EMBL" id="KAK6503686.1"/>
    </source>
</evidence>
<feature type="compositionally biased region" description="Low complexity" evidence="1">
    <location>
        <begin position="127"/>
        <end position="147"/>
    </location>
</feature>
<protein>
    <submittedName>
        <fullName evidence="2">Uncharacterized protein</fullName>
    </submittedName>
</protein>
<feature type="region of interest" description="Disordered" evidence="1">
    <location>
        <begin position="16"/>
        <end position="168"/>
    </location>
</feature>
<evidence type="ECO:0000256" key="1">
    <source>
        <dbReference type="SAM" id="MobiDB-lite"/>
    </source>
</evidence>
<organism evidence="2 3">
    <name type="scientific">Arthrobotrys musiformis</name>
    <dbReference type="NCBI Taxonomy" id="47236"/>
    <lineage>
        <taxon>Eukaryota</taxon>
        <taxon>Fungi</taxon>
        <taxon>Dikarya</taxon>
        <taxon>Ascomycota</taxon>
        <taxon>Pezizomycotina</taxon>
        <taxon>Orbiliomycetes</taxon>
        <taxon>Orbiliales</taxon>
        <taxon>Orbiliaceae</taxon>
        <taxon>Arthrobotrys</taxon>
    </lineage>
</organism>
<proteinExistence type="predicted"/>
<accession>A0AAV9W8V1</accession>
<feature type="compositionally biased region" description="Basic residues" evidence="1">
    <location>
        <begin position="57"/>
        <end position="69"/>
    </location>
</feature>
<name>A0AAV9W8V1_9PEZI</name>